<dbReference type="Gene3D" id="3.40.190.10">
    <property type="entry name" value="Periplasmic binding protein-like II"/>
    <property type="match status" value="1"/>
</dbReference>
<dbReference type="AlphaFoldDB" id="A0A9D2TBI8"/>
<protein>
    <submittedName>
        <fullName evidence="4">Extracellular solute-binding protein</fullName>
    </submittedName>
</protein>
<dbReference type="InterPro" id="IPR011047">
    <property type="entry name" value="Quinoprotein_ADH-like_sf"/>
</dbReference>
<dbReference type="SUPFAM" id="SSF53850">
    <property type="entry name" value="Periplasmic binding protein-like II"/>
    <property type="match status" value="1"/>
</dbReference>
<dbReference type="Gene3D" id="2.130.10.10">
    <property type="entry name" value="YVTN repeat-like/Quinoprotein amine dehydrogenase"/>
    <property type="match status" value="1"/>
</dbReference>
<name>A0A9D2TBI8_9FIRM</name>
<dbReference type="InterPro" id="IPR006059">
    <property type="entry name" value="SBP"/>
</dbReference>
<dbReference type="PANTHER" id="PTHR30061">
    <property type="entry name" value="MALTOSE-BINDING PERIPLASMIC PROTEIN"/>
    <property type="match status" value="1"/>
</dbReference>
<dbReference type="InterPro" id="IPR015943">
    <property type="entry name" value="WD40/YVTN_repeat-like_dom_sf"/>
</dbReference>
<keyword evidence="3" id="KW-0732">Signal</keyword>
<comment type="similarity">
    <text evidence="1">Belongs to the bacterial solute-binding protein 1 family.</text>
</comment>
<keyword evidence="2" id="KW-0813">Transport</keyword>
<dbReference type="EMBL" id="DWVZ01000165">
    <property type="protein sequence ID" value="HJC64390.1"/>
    <property type="molecule type" value="Genomic_DNA"/>
</dbReference>
<reference evidence="4" key="1">
    <citation type="journal article" date="2021" name="PeerJ">
        <title>Extensive microbial diversity within the chicken gut microbiome revealed by metagenomics and culture.</title>
        <authorList>
            <person name="Gilroy R."/>
            <person name="Ravi A."/>
            <person name="Getino M."/>
            <person name="Pursley I."/>
            <person name="Horton D.L."/>
            <person name="Alikhan N.F."/>
            <person name="Baker D."/>
            <person name="Gharbi K."/>
            <person name="Hall N."/>
            <person name="Watson M."/>
            <person name="Adriaenssens E.M."/>
            <person name="Foster-Nyarko E."/>
            <person name="Jarju S."/>
            <person name="Secka A."/>
            <person name="Antonio M."/>
            <person name="Oren A."/>
            <person name="Chaudhuri R.R."/>
            <person name="La Ragione R."/>
            <person name="Hildebrand F."/>
            <person name="Pallen M.J."/>
        </authorList>
    </citation>
    <scope>NUCLEOTIDE SEQUENCE</scope>
    <source>
        <strain evidence="4">ChiBcec2-3848</strain>
    </source>
</reference>
<dbReference type="SUPFAM" id="SSF50998">
    <property type="entry name" value="Quinoprotein alcohol dehydrogenase-like"/>
    <property type="match status" value="1"/>
</dbReference>
<dbReference type="GO" id="GO:0015768">
    <property type="term" value="P:maltose transport"/>
    <property type="evidence" value="ECO:0007669"/>
    <property type="project" value="TreeGrafter"/>
</dbReference>
<organism evidence="4 5">
    <name type="scientific">Candidatus Blautia merdavium</name>
    <dbReference type="NCBI Taxonomy" id="2838494"/>
    <lineage>
        <taxon>Bacteria</taxon>
        <taxon>Bacillati</taxon>
        <taxon>Bacillota</taxon>
        <taxon>Clostridia</taxon>
        <taxon>Lachnospirales</taxon>
        <taxon>Lachnospiraceae</taxon>
        <taxon>Blautia</taxon>
    </lineage>
</organism>
<dbReference type="PANTHER" id="PTHR30061:SF50">
    <property type="entry name" value="MALTOSE_MALTODEXTRIN-BINDING PERIPLASMIC PROTEIN"/>
    <property type="match status" value="1"/>
</dbReference>
<evidence type="ECO:0000256" key="1">
    <source>
        <dbReference type="ARBA" id="ARBA00008520"/>
    </source>
</evidence>
<reference evidence="4" key="2">
    <citation type="submission" date="2021-04" db="EMBL/GenBank/DDBJ databases">
        <authorList>
            <person name="Gilroy R."/>
        </authorList>
    </citation>
    <scope>NUCLEOTIDE SEQUENCE</scope>
    <source>
        <strain evidence="4">ChiBcec2-3848</strain>
    </source>
</reference>
<accession>A0A9D2TBI8</accession>
<gene>
    <name evidence="4" type="ORF">H9753_12365</name>
</gene>
<evidence type="ECO:0000256" key="2">
    <source>
        <dbReference type="ARBA" id="ARBA00022448"/>
    </source>
</evidence>
<evidence type="ECO:0000256" key="3">
    <source>
        <dbReference type="ARBA" id="ARBA00022729"/>
    </source>
</evidence>
<dbReference type="GO" id="GO:0042956">
    <property type="term" value="P:maltodextrin transmembrane transport"/>
    <property type="evidence" value="ECO:0007669"/>
    <property type="project" value="TreeGrafter"/>
</dbReference>
<dbReference type="GO" id="GO:0055052">
    <property type="term" value="C:ATP-binding cassette (ABC) transporter complex, substrate-binding subunit-containing"/>
    <property type="evidence" value="ECO:0007669"/>
    <property type="project" value="TreeGrafter"/>
</dbReference>
<feature type="non-terminal residue" evidence="4">
    <location>
        <position position="1"/>
    </location>
</feature>
<dbReference type="GO" id="GO:1901982">
    <property type="term" value="F:maltose binding"/>
    <property type="evidence" value="ECO:0007669"/>
    <property type="project" value="TreeGrafter"/>
</dbReference>
<sequence length="577" mass="63618">GDVALTAGLDDSVRIYDGQTGKQKYSLAAHDIVTSQEDGMSLADGNNLLTLGEDGKQLLLYDGTSGEQTGTIELSEQDASVMGRLSGTGDGTYYLVNGQGITVYRENGSIGEQIFDGSRGRMADMDTKVLLQNFLVGAEEDFYGIYWDYNANKTYLCHYYYNGAVSTQTEEELTVYGLYQSSTIEDAVRAFEKARPEISVDYQYAMKEGEEGNPEDYMDALNPQLLNKEGADVLILDDLPVDSYIEKGILEDLTKYGEELVKDGSILENLAQAMKKDGKTYEIPANVSLPVFYGTQEAMDRLESLESAESYLQEQPDGKLVGAAAKEQLAYLLFAVNYAQMWQEDGSLSQENVAKVLELAEKFYENNPSEELEEAWKDYYKVLCTSGNKFSPFNGVGMDELYTQTDLAGVNDVTGISSLGMMCDILKQQEGMTVQDVHGSFLPRNLLGINASSQKKELAKEFISTVLSSEVQETDYQEGMPVRAESLERQGERSEQAEGITQSVSYAGGAVHSFGNPSAQEVDQIVDLIKEADTPLILEHHVRTAFLDCIEQYFGGDVSAEEAAKSMGEKMDLYLSE</sequence>
<evidence type="ECO:0000313" key="4">
    <source>
        <dbReference type="EMBL" id="HJC64390.1"/>
    </source>
</evidence>
<evidence type="ECO:0000313" key="5">
    <source>
        <dbReference type="Proteomes" id="UP000823886"/>
    </source>
</evidence>
<dbReference type="Pfam" id="PF13416">
    <property type="entry name" value="SBP_bac_8"/>
    <property type="match status" value="1"/>
</dbReference>
<dbReference type="Proteomes" id="UP000823886">
    <property type="component" value="Unassembled WGS sequence"/>
</dbReference>
<comment type="caution">
    <text evidence="4">The sequence shown here is derived from an EMBL/GenBank/DDBJ whole genome shotgun (WGS) entry which is preliminary data.</text>
</comment>
<proteinExistence type="inferred from homology"/>